<dbReference type="Proteomes" id="UP000661607">
    <property type="component" value="Unassembled WGS sequence"/>
</dbReference>
<keyword evidence="2" id="KW-1185">Reference proteome</keyword>
<name>A0ABR9KVP1_9ACTN</name>
<dbReference type="Gene3D" id="1.10.10.10">
    <property type="entry name" value="Winged helix-like DNA-binding domain superfamily/Winged helix DNA-binding domain"/>
    <property type="match status" value="1"/>
</dbReference>
<dbReference type="EMBL" id="JADBEF010000001">
    <property type="protein sequence ID" value="MBE1566101.1"/>
    <property type="molecule type" value="Genomic_DNA"/>
</dbReference>
<protein>
    <recommendedName>
        <fullName evidence="3">Helix-turn-helix domain-containing protein</fullName>
    </recommendedName>
</protein>
<reference evidence="1 2" key="1">
    <citation type="submission" date="2020-10" db="EMBL/GenBank/DDBJ databases">
        <title>Sequencing the genomes of 1000 actinobacteria strains.</title>
        <authorList>
            <person name="Klenk H.-P."/>
        </authorList>
    </citation>
    <scope>NUCLEOTIDE SEQUENCE [LARGE SCALE GENOMIC DNA]</scope>
    <source>
        <strain evidence="1 2">DSM 43748</strain>
    </source>
</reference>
<dbReference type="InterPro" id="IPR036388">
    <property type="entry name" value="WH-like_DNA-bd_sf"/>
</dbReference>
<sequence>MELRNKVRELREQGMSPKEIARALGVPPSKVAPLVRAIAAEAEAAAPEVVGAWVNTGWSVGLTTRGWTDEAPVEGGSSGMVSVLVAKSHGWDKLEVCGYLVDVYCLGVKHTIGPDIMSEVELRRFREFFFSDYAGRQEAPFALARELVLGSVEYARGLGFEPGDDFAPLAAFLGERAAADAGSIEFGRDGRPFYVAGPGEDPRKVLRQLEKTGDDFGYYIVPENAE</sequence>
<comment type="caution">
    <text evidence="1">The sequence shown here is derived from an EMBL/GenBank/DDBJ whole genome shotgun (WGS) entry which is preliminary data.</text>
</comment>
<dbReference type="RefSeq" id="WP_225959078.1">
    <property type="nucleotide sequence ID" value="NZ_BAAASY010000013.1"/>
</dbReference>
<accession>A0ABR9KVP1</accession>
<evidence type="ECO:0000313" key="1">
    <source>
        <dbReference type="EMBL" id="MBE1566101.1"/>
    </source>
</evidence>
<evidence type="ECO:0000313" key="2">
    <source>
        <dbReference type="Proteomes" id="UP000661607"/>
    </source>
</evidence>
<gene>
    <name evidence="1" type="ORF">H4W81_008880</name>
</gene>
<organism evidence="1 2">
    <name type="scientific">Nonomuraea africana</name>
    <dbReference type="NCBI Taxonomy" id="46171"/>
    <lineage>
        <taxon>Bacteria</taxon>
        <taxon>Bacillati</taxon>
        <taxon>Actinomycetota</taxon>
        <taxon>Actinomycetes</taxon>
        <taxon>Streptosporangiales</taxon>
        <taxon>Streptosporangiaceae</taxon>
        <taxon>Nonomuraea</taxon>
    </lineage>
</organism>
<proteinExistence type="predicted"/>
<evidence type="ECO:0008006" key="3">
    <source>
        <dbReference type="Google" id="ProtNLM"/>
    </source>
</evidence>